<dbReference type="EMBL" id="JAWDGP010000342">
    <property type="protein sequence ID" value="KAK3801268.1"/>
    <property type="molecule type" value="Genomic_DNA"/>
</dbReference>
<dbReference type="AlphaFoldDB" id="A0AAE1ECT5"/>
<proteinExistence type="predicted"/>
<evidence type="ECO:0000256" key="1">
    <source>
        <dbReference type="SAM" id="MobiDB-lite"/>
    </source>
</evidence>
<sequence length="70" mass="7656">MSFQNPIHKRNSDTSNRSPQGWTGPSSSPTKCYTQSSAFAVRASPMSARWLGLSYCIIRLARVGPRVAAI</sequence>
<evidence type="ECO:0000313" key="3">
    <source>
        <dbReference type="Proteomes" id="UP001283361"/>
    </source>
</evidence>
<protein>
    <submittedName>
        <fullName evidence="2">Uncharacterized protein</fullName>
    </submittedName>
</protein>
<comment type="caution">
    <text evidence="2">The sequence shown here is derived from an EMBL/GenBank/DDBJ whole genome shotgun (WGS) entry which is preliminary data.</text>
</comment>
<accession>A0AAE1ECT5</accession>
<name>A0AAE1ECT5_9GAST</name>
<organism evidence="2 3">
    <name type="scientific">Elysia crispata</name>
    <name type="common">lettuce slug</name>
    <dbReference type="NCBI Taxonomy" id="231223"/>
    <lineage>
        <taxon>Eukaryota</taxon>
        <taxon>Metazoa</taxon>
        <taxon>Spiralia</taxon>
        <taxon>Lophotrochozoa</taxon>
        <taxon>Mollusca</taxon>
        <taxon>Gastropoda</taxon>
        <taxon>Heterobranchia</taxon>
        <taxon>Euthyneura</taxon>
        <taxon>Panpulmonata</taxon>
        <taxon>Sacoglossa</taxon>
        <taxon>Placobranchoidea</taxon>
        <taxon>Plakobranchidae</taxon>
        <taxon>Elysia</taxon>
    </lineage>
</organism>
<feature type="region of interest" description="Disordered" evidence="1">
    <location>
        <begin position="1"/>
        <end position="32"/>
    </location>
</feature>
<keyword evidence="3" id="KW-1185">Reference proteome</keyword>
<gene>
    <name evidence="2" type="ORF">RRG08_067071</name>
</gene>
<dbReference type="Proteomes" id="UP001283361">
    <property type="component" value="Unassembled WGS sequence"/>
</dbReference>
<evidence type="ECO:0000313" key="2">
    <source>
        <dbReference type="EMBL" id="KAK3801268.1"/>
    </source>
</evidence>
<feature type="compositionally biased region" description="Polar residues" evidence="1">
    <location>
        <begin position="13"/>
        <end position="32"/>
    </location>
</feature>
<reference evidence="2" key="1">
    <citation type="journal article" date="2023" name="G3 (Bethesda)">
        <title>A reference genome for the long-term kleptoplast-retaining sea slug Elysia crispata morphotype clarki.</title>
        <authorList>
            <person name="Eastman K.E."/>
            <person name="Pendleton A.L."/>
            <person name="Shaikh M.A."/>
            <person name="Suttiyut T."/>
            <person name="Ogas R."/>
            <person name="Tomko P."/>
            <person name="Gavelis G."/>
            <person name="Widhalm J.R."/>
            <person name="Wisecaver J.H."/>
        </authorList>
    </citation>
    <scope>NUCLEOTIDE SEQUENCE</scope>
    <source>
        <strain evidence="2">ECLA1</strain>
    </source>
</reference>